<dbReference type="RefSeq" id="WP_169532764.1">
    <property type="nucleotide sequence ID" value="NZ_JABBGH010000003.1"/>
</dbReference>
<dbReference type="PANTHER" id="PTHR36175:SF1">
    <property type="entry name" value="CYANOPHYCINASE"/>
    <property type="match status" value="1"/>
</dbReference>
<evidence type="ECO:0000256" key="1">
    <source>
        <dbReference type="ARBA" id="ARBA00001092"/>
    </source>
</evidence>
<gene>
    <name evidence="9" type="ORF">HHL22_17865</name>
</gene>
<proteinExistence type="inferred from homology"/>
<dbReference type="Proteomes" id="UP000559626">
    <property type="component" value="Unassembled WGS sequence"/>
</dbReference>
<reference evidence="9 10" key="1">
    <citation type="submission" date="2020-04" db="EMBL/GenBank/DDBJ databases">
        <title>Hymenobacter polaris sp. nov., isolated from Arctic soil.</title>
        <authorList>
            <person name="Dahal R.H."/>
        </authorList>
    </citation>
    <scope>NUCLEOTIDE SEQUENCE [LARGE SCALE GENOMIC DNA]</scope>
    <source>
        <strain evidence="9 10">RP-2-7</strain>
    </source>
</reference>
<accession>A0A7Y0AGS2</accession>
<evidence type="ECO:0000256" key="2">
    <source>
        <dbReference type="ARBA" id="ARBA00002039"/>
    </source>
</evidence>
<protein>
    <recommendedName>
        <fullName evidence="5">Cyanophycinase</fullName>
        <ecNumber evidence="4">3.4.15.6</ecNumber>
    </recommendedName>
</protein>
<evidence type="ECO:0000256" key="4">
    <source>
        <dbReference type="ARBA" id="ARBA00013115"/>
    </source>
</evidence>
<comment type="catalytic activity">
    <reaction evidence="1">
        <text>[L-4-(L-arginin-2-N-yl)aspartate](n) + H2O = [L-4-(L-arginin-2-N-yl)aspartate](n-1) + L-4-(L-arginin-2-N-yl)aspartate</text>
        <dbReference type="Rhea" id="RHEA:12845"/>
        <dbReference type="Rhea" id="RHEA-COMP:13728"/>
        <dbReference type="Rhea" id="RHEA-COMP:13734"/>
        <dbReference type="ChEBI" id="CHEBI:15377"/>
        <dbReference type="ChEBI" id="CHEBI:137986"/>
        <dbReference type="ChEBI" id="CHEBI:137991"/>
        <dbReference type="EC" id="3.4.15.6"/>
    </reaction>
</comment>
<dbReference type="EC" id="3.4.15.6" evidence="4"/>
<dbReference type="GO" id="GO:0004180">
    <property type="term" value="F:carboxypeptidase activity"/>
    <property type="evidence" value="ECO:0007669"/>
    <property type="project" value="UniProtKB-KW"/>
</dbReference>
<dbReference type="InterPro" id="IPR029062">
    <property type="entry name" value="Class_I_gatase-like"/>
</dbReference>
<sequence length="267" mass="28161">MTTPTAASPGAAAPQSTVLVLGGGYDDPTLALLAGLLPSRTAPIEILTTATAHEPVRTHAAYARVLRGLGCPHVGHLLIDEQNPADAPHTLSRLEDAALIFLTGGDQERLTEHLLGTEFLRLLRRRHQHDAGLVLAGTSAGASALGAQMLVGGRGWRSLLAGGIDVVPGLGLLPNWLIDQHFIERARYPRLLHAVLAFPHLLGLGLSEETGLLLRPGQAPEVIGDEVVMVVDGRRLRSKNLAAKGKPVGGQGFEVSLLVAGDRLEIK</sequence>
<dbReference type="AlphaFoldDB" id="A0A7Y0AGS2"/>
<name>A0A7Y0AGS2_9BACT</name>
<evidence type="ECO:0000256" key="5">
    <source>
        <dbReference type="ARBA" id="ARBA00015719"/>
    </source>
</evidence>
<evidence type="ECO:0000256" key="8">
    <source>
        <dbReference type="ARBA" id="ARBA00022825"/>
    </source>
</evidence>
<evidence type="ECO:0000313" key="9">
    <source>
        <dbReference type="EMBL" id="NML67076.1"/>
    </source>
</evidence>
<evidence type="ECO:0000313" key="10">
    <source>
        <dbReference type="Proteomes" id="UP000559626"/>
    </source>
</evidence>
<dbReference type="InterPro" id="IPR011811">
    <property type="entry name" value="Peptidase_S51_cyanophycinase"/>
</dbReference>
<keyword evidence="10" id="KW-1185">Reference proteome</keyword>
<keyword evidence="9" id="KW-0121">Carboxypeptidase</keyword>
<evidence type="ECO:0000256" key="6">
    <source>
        <dbReference type="ARBA" id="ARBA00022670"/>
    </source>
</evidence>
<comment type="function">
    <text evidence="2">Exopeptidase that catalyzes the hydrolytic cleavage of multi-L-arginyl-poly-L-aspartic acid (cyanophycin; a water-insoluble reserve polymer) into aspartate-arginine dipeptides.</text>
</comment>
<dbReference type="NCBIfam" id="TIGR02069">
    <property type="entry name" value="cyanophycinase"/>
    <property type="match status" value="1"/>
</dbReference>
<keyword evidence="6" id="KW-0645">Protease</keyword>
<keyword evidence="7 9" id="KW-0378">Hydrolase</keyword>
<dbReference type="EMBL" id="JABBGH010000003">
    <property type="protein sequence ID" value="NML67076.1"/>
    <property type="molecule type" value="Genomic_DNA"/>
</dbReference>
<comment type="caution">
    <text evidence="9">The sequence shown here is derived from an EMBL/GenBank/DDBJ whole genome shotgun (WGS) entry which is preliminary data.</text>
</comment>
<evidence type="ECO:0000256" key="3">
    <source>
        <dbReference type="ARBA" id="ARBA00006534"/>
    </source>
</evidence>
<evidence type="ECO:0000256" key="7">
    <source>
        <dbReference type="ARBA" id="ARBA00022801"/>
    </source>
</evidence>
<dbReference type="SUPFAM" id="SSF52317">
    <property type="entry name" value="Class I glutamine amidotransferase-like"/>
    <property type="match status" value="1"/>
</dbReference>
<organism evidence="9 10">
    <name type="scientific">Hymenobacter polaris</name>
    <dbReference type="NCBI Taxonomy" id="2682546"/>
    <lineage>
        <taxon>Bacteria</taxon>
        <taxon>Pseudomonadati</taxon>
        <taxon>Bacteroidota</taxon>
        <taxon>Cytophagia</taxon>
        <taxon>Cytophagales</taxon>
        <taxon>Hymenobacteraceae</taxon>
        <taxon>Hymenobacter</taxon>
    </lineage>
</organism>
<dbReference type="GO" id="GO:0008236">
    <property type="term" value="F:serine-type peptidase activity"/>
    <property type="evidence" value="ECO:0007669"/>
    <property type="project" value="UniProtKB-KW"/>
</dbReference>
<comment type="similarity">
    <text evidence="3">Belongs to the peptidase S51 family.</text>
</comment>
<dbReference type="GO" id="GO:0006508">
    <property type="term" value="P:proteolysis"/>
    <property type="evidence" value="ECO:0007669"/>
    <property type="project" value="UniProtKB-KW"/>
</dbReference>
<dbReference type="GO" id="GO:0008241">
    <property type="term" value="F:peptidyl-dipeptidase activity"/>
    <property type="evidence" value="ECO:0007669"/>
    <property type="project" value="UniProtKB-EC"/>
</dbReference>
<dbReference type="Gene3D" id="3.40.50.880">
    <property type="match status" value="1"/>
</dbReference>
<dbReference type="Pfam" id="PF03575">
    <property type="entry name" value="Peptidase_S51"/>
    <property type="match status" value="1"/>
</dbReference>
<dbReference type="InterPro" id="IPR005320">
    <property type="entry name" value="Peptidase_S51"/>
</dbReference>
<dbReference type="CDD" id="cd03145">
    <property type="entry name" value="GAT1_cyanophycinase"/>
    <property type="match status" value="1"/>
</dbReference>
<dbReference type="PANTHER" id="PTHR36175">
    <property type="entry name" value="CYANOPHYCINASE"/>
    <property type="match status" value="1"/>
</dbReference>
<keyword evidence="8" id="KW-0720">Serine protease</keyword>